<dbReference type="EMBL" id="GG745383">
    <property type="protein sequence ID" value="KNE72767.1"/>
    <property type="molecule type" value="Genomic_DNA"/>
</dbReference>
<name>A0A0L0TDG4_ALLM3</name>
<dbReference type="Proteomes" id="UP000054350">
    <property type="component" value="Unassembled WGS sequence"/>
</dbReference>
<dbReference type="OrthoDB" id="10264505at2759"/>
<feature type="domain" description="Thioredoxin" evidence="2">
    <location>
        <begin position="18"/>
        <end position="154"/>
    </location>
</feature>
<dbReference type="SUPFAM" id="SSF52833">
    <property type="entry name" value="Thioredoxin-like"/>
    <property type="match status" value="1"/>
</dbReference>
<dbReference type="OMA" id="CISXSAL"/>
<dbReference type="STRING" id="578462.A0A0L0TDG4"/>
<dbReference type="InterPro" id="IPR051063">
    <property type="entry name" value="PDI"/>
</dbReference>
<dbReference type="PANTHER" id="PTHR45672">
    <property type="entry name" value="PROTEIN DISULFIDE-ISOMERASE C17H9.14C-RELATED"/>
    <property type="match status" value="1"/>
</dbReference>
<proteinExistence type="predicted"/>
<dbReference type="VEuPathDB" id="FungiDB:AMAG_17095"/>
<keyword evidence="1" id="KW-0732">Signal</keyword>
<dbReference type="GO" id="GO:0005783">
    <property type="term" value="C:endoplasmic reticulum"/>
    <property type="evidence" value="ECO:0007669"/>
    <property type="project" value="TreeGrafter"/>
</dbReference>
<evidence type="ECO:0000313" key="4">
    <source>
        <dbReference type="Proteomes" id="UP000054350"/>
    </source>
</evidence>
<gene>
    <name evidence="3" type="ORF">AMAG_17095</name>
</gene>
<dbReference type="GO" id="GO:0003756">
    <property type="term" value="F:protein disulfide isomerase activity"/>
    <property type="evidence" value="ECO:0007669"/>
    <property type="project" value="TreeGrafter"/>
</dbReference>
<feature type="chain" id="PRO_5005548679" description="Thioredoxin domain-containing protein" evidence="1">
    <location>
        <begin position="31"/>
        <end position="161"/>
    </location>
</feature>
<dbReference type="PROSITE" id="PS51352">
    <property type="entry name" value="THIOREDOXIN_2"/>
    <property type="match status" value="1"/>
</dbReference>
<dbReference type="CDD" id="cd02961">
    <property type="entry name" value="PDI_a_family"/>
    <property type="match status" value="1"/>
</dbReference>
<keyword evidence="4" id="KW-1185">Reference proteome</keyword>
<evidence type="ECO:0000256" key="1">
    <source>
        <dbReference type="SAM" id="SignalP"/>
    </source>
</evidence>
<dbReference type="Pfam" id="PF00085">
    <property type="entry name" value="Thioredoxin"/>
    <property type="match status" value="1"/>
</dbReference>
<evidence type="ECO:0000313" key="3">
    <source>
        <dbReference type="EMBL" id="KNE72767.1"/>
    </source>
</evidence>
<protein>
    <recommendedName>
        <fullName evidence="2">Thioredoxin domain-containing protein</fullName>
    </recommendedName>
</protein>
<reference evidence="3 4" key="1">
    <citation type="submission" date="2009-11" db="EMBL/GenBank/DDBJ databases">
        <title>Annotation of Allomyces macrogynus ATCC 38327.</title>
        <authorList>
            <consortium name="The Broad Institute Genome Sequencing Platform"/>
            <person name="Russ C."/>
            <person name="Cuomo C."/>
            <person name="Burger G."/>
            <person name="Gray M.W."/>
            <person name="Holland P.W.H."/>
            <person name="King N."/>
            <person name="Lang F.B.F."/>
            <person name="Roger A.J."/>
            <person name="Ruiz-Trillo I."/>
            <person name="Young S.K."/>
            <person name="Zeng Q."/>
            <person name="Gargeya S."/>
            <person name="Fitzgerald M."/>
            <person name="Haas B."/>
            <person name="Abouelleil A."/>
            <person name="Alvarado L."/>
            <person name="Arachchi H.M."/>
            <person name="Berlin A."/>
            <person name="Chapman S.B."/>
            <person name="Gearin G."/>
            <person name="Goldberg J."/>
            <person name="Griggs A."/>
            <person name="Gujja S."/>
            <person name="Hansen M."/>
            <person name="Heiman D."/>
            <person name="Howarth C."/>
            <person name="Larimer J."/>
            <person name="Lui A."/>
            <person name="MacDonald P.J.P."/>
            <person name="McCowen C."/>
            <person name="Montmayeur A."/>
            <person name="Murphy C."/>
            <person name="Neiman D."/>
            <person name="Pearson M."/>
            <person name="Priest M."/>
            <person name="Roberts A."/>
            <person name="Saif S."/>
            <person name="Shea T."/>
            <person name="Sisk P."/>
            <person name="Stolte C."/>
            <person name="Sykes S."/>
            <person name="Wortman J."/>
            <person name="Nusbaum C."/>
            <person name="Birren B."/>
        </authorList>
    </citation>
    <scope>NUCLEOTIDE SEQUENCE [LARGE SCALE GENOMIC DNA]</scope>
    <source>
        <strain evidence="3 4">ATCC 38327</strain>
    </source>
</reference>
<feature type="signal peptide" evidence="1">
    <location>
        <begin position="1"/>
        <end position="30"/>
    </location>
</feature>
<dbReference type="Gene3D" id="3.40.30.10">
    <property type="entry name" value="Glutaredoxin"/>
    <property type="match status" value="1"/>
</dbReference>
<accession>A0A0L0TDG4</accession>
<dbReference type="AlphaFoldDB" id="A0A0L0TDG4"/>
<dbReference type="GO" id="GO:0006457">
    <property type="term" value="P:protein folding"/>
    <property type="evidence" value="ECO:0007669"/>
    <property type="project" value="TreeGrafter"/>
</dbReference>
<reference evidence="4" key="2">
    <citation type="submission" date="2009-11" db="EMBL/GenBank/DDBJ databases">
        <title>The Genome Sequence of Allomyces macrogynus strain ATCC 38327.</title>
        <authorList>
            <consortium name="The Broad Institute Genome Sequencing Platform"/>
            <person name="Russ C."/>
            <person name="Cuomo C."/>
            <person name="Shea T."/>
            <person name="Young S.K."/>
            <person name="Zeng Q."/>
            <person name="Koehrsen M."/>
            <person name="Haas B."/>
            <person name="Borodovsky M."/>
            <person name="Guigo R."/>
            <person name="Alvarado L."/>
            <person name="Berlin A."/>
            <person name="Borenstein D."/>
            <person name="Chen Z."/>
            <person name="Engels R."/>
            <person name="Freedman E."/>
            <person name="Gellesch M."/>
            <person name="Goldberg J."/>
            <person name="Griggs A."/>
            <person name="Gujja S."/>
            <person name="Heiman D."/>
            <person name="Hepburn T."/>
            <person name="Howarth C."/>
            <person name="Jen D."/>
            <person name="Larson L."/>
            <person name="Lewis B."/>
            <person name="Mehta T."/>
            <person name="Park D."/>
            <person name="Pearson M."/>
            <person name="Roberts A."/>
            <person name="Saif S."/>
            <person name="Shenoy N."/>
            <person name="Sisk P."/>
            <person name="Stolte C."/>
            <person name="Sykes S."/>
            <person name="Walk T."/>
            <person name="White J."/>
            <person name="Yandava C."/>
            <person name="Burger G."/>
            <person name="Gray M.W."/>
            <person name="Holland P.W.H."/>
            <person name="King N."/>
            <person name="Lang F.B.F."/>
            <person name="Roger A.J."/>
            <person name="Ruiz-Trillo I."/>
            <person name="Lander E."/>
            <person name="Nusbaum C."/>
        </authorList>
    </citation>
    <scope>NUCLEOTIDE SEQUENCE [LARGE SCALE GENOMIC DNA]</scope>
    <source>
        <strain evidence="4">ATCC 38327</strain>
    </source>
</reference>
<sequence>MARPLAALLAAVAVCLAAVLIASAPTGANAAVAPNAPVRADGLLDLTASDFASRSSALNQDGAYWMVNFMNVSCGWSKKFAPQYKDFAKHSKRTQKKGLRVAQIDCQAFPDPCDQYDIEGTPTVLVLKKGKVVFEYNGDATAAALKEFTGKAADKDFADWP</sequence>
<evidence type="ECO:0000259" key="2">
    <source>
        <dbReference type="PROSITE" id="PS51352"/>
    </source>
</evidence>
<dbReference type="InterPro" id="IPR036249">
    <property type="entry name" value="Thioredoxin-like_sf"/>
</dbReference>
<dbReference type="InterPro" id="IPR013766">
    <property type="entry name" value="Thioredoxin_domain"/>
</dbReference>
<organism evidence="3 4">
    <name type="scientific">Allomyces macrogynus (strain ATCC 38327)</name>
    <name type="common">Allomyces javanicus var. macrogynus</name>
    <dbReference type="NCBI Taxonomy" id="578462"/>
    <lineage>
        <taxon>Eukaryota</taxon>
        <taxon>Fungi</taxon>
        <taxon>Fungi incertae sedis</taxon>
        <taxon>Blastocladiomycota</taxon>
        <taxon>Blastocladiomycetes</taxon>
        <taxon>Blastocladiales</taxon>
        <taxon>Blastocladiaceae</taxon>
        <taxon>Allomyces</taxon>
    </lineage>
</organism>